<name>A0AAW1JL23_POPJA</name>
<sequence>MWFSVYRSEGLYTENSRPIQHANSVTTPAECSAHNIDDSVEPAQGIPSREAVGSLMYLTIATRPDIAYAVSRVSETLDWWYCLQIQKWCDFLVQ</sequence>
<dbReference type="Proteomes" id="UP001458880">
    <property type="component" value="Unassembled WGS sequence"/>
</dbReference>
<accession>A0AAW1JL23</accession>
<dbReference type="AlphaFoldDB" id="A0AAW1JL23"/>
<protein>
    <submittedName>
        <fullName evidence="1">Uncharacterized protein</fullName>
    </submittedName>
</protein>
<keyword evidence="2" id="KW-1185">Reference proteome</keyword>
<reference evidence="1 2" key="1">
    <citation type="journal article" date="2024" name="BMC Genomics">
        <title>De novo assembly and annotation of Popillia japonica's genome with initial clues to its potential as an invasive pest.</title>
        <authorList>
            <person name="Cucini C."/>
            <person name="Boschi S."/>
            <person name="Funari R."/>
            <person name="Cardaioli E."/>
            <person name="Iannotti N."/>
            <person name="Marturano G."/>
            <person name="Paoli F."/>
            <person name="Bruttini M."/>
            <person name="Carapelli A."/>
            <person name="Frati F."/>
            <person name="Nardi F."/>
        </authorList>
    </citation>
    <scope>NUCLEOTIDE SEQUENCE [LARGE SCALE GENOMIC DNA]</scope>
    <source>
        <strain evidence="1">DMR45628</strain>
    </source>
</reference>
<dbReference type="EMBL" id="JASPKY010000359">
    <property type="protein sequence ID" value="KAK9704011.1"/>
    <property type="molecule type" value="Genomic_DNA"/>
</dbReference>
<evidence type="ECO:0000313" key="2">
    <source>
        <dbReference type="Proteomes" id="UP001458880"/>
    </source>
</evidence>
<organism evidence="1 2">
    <name type="scientific">Popillia japonica</name>
    <name type="common">Japanese beetle</name>
    <dbReference type="NCBI Taxonomy" id="7064"/>
    <lineage>
        <taxon>Eukaryota</taxon>
        <taxon>Metazoa</taxon>
        <taxon>Ecdysozoa</taxon>
        <taxon>Arthropoda</taxon>
        <taxon>Hexapoda</taxon>
        <taxon>Insecta</taxon>
        <taxon>Pterygota</taxon>
        <taxon>Neoptera</taxon>
        <taxon>Endopterygota</taxon>
        <taxon>Coleoptera</taxon>
        <taxon>Polyphaga</taxon>
        <taxon>Scarabaeiformia</taxon>
        <taxon>Scarabaeidae</taxon>
        <taxon>Rutelinae</taxon>
        <taxon>Popillia</taxon>
    </lineage>
</organism>
<comment type="caution">
    <text evidence="1">The sequence shown here is derived from an EMBL/GenBank/DDBJ whole genome shotgun (WGS) entry which is preliminary data.</text>
</comment>
<proteinExistence type="predicted"/>
<gene>
    <name evidence="1" type="ORF">QE152_g28550</name>
</gene>
<evidence type="ECO:0000313" key="1">
    <source>
        <dbReference type="EMBL" id="KAK9704011.1"/>
    </source>
</evidence>